<evidence type="ECO:0000256" key="2">
    <source>
        <dbReference type="SAM" id="SignalP"/>
    </source>
</evidence>
<keyword evidence="2" id="KW-0732">Signal</keyword>
<name>A0A1A2TKR7_MYCNT</name>
<evidence type="ECO:0000313" key="4">
    <source>
        <dbReference type="EMBL" id="OBH76934.1"/>
    </source>
</evidence>
<evidence type="ECO:0000313" key="5">
    <source>
        <dbReference type="Proteomes" id="UP000092389"/>
    </source>
</evidence>
<proteinExistence type="predicted"/>
<protein>
    <recommendedName>
        <fullName evidence="3">Peptidase C39-like domain-containing protein</fullName>
    </recommendedName>
</protein>
<dbReference type="Pfam" id="PF13529">
    <property type="entry name" value="Peptidase_C39_2"/>
    <property type="match status" value="1"/>
</dbReference>
<dbReference type="PROSITE" id="PS51257">
    <property type="entry name" value="PROKAR_LIPOPROTEIN"/>
    <property type="match status" value="1"/>
</dbReference>
<dbReference type="AlphaFoldDB" id="A0A1A2TKR7"/>
<dbReference type="Proteomes" id="UP000092389">
    <property type="component" value="Unassembled WGS sequence"/>
</dbReference>
<dbReference type="RefSeq" id="WP_067909101.1">
    <property type="nucleotide sequence ID" value="NZ_LZJP01000054.1"/>
</dbReference>
<dbReference type="InterPro" id="IPR039564">
    <property type="entry name" value="Peptidase_C39-like"/>
</dbReference>
<accession>A0A1A2TKR7</accession>
<organism evidence="4 5">
    <name type="scientific">Mycobacterium mantenii</name>
    <dbReference type="NCBI Taxonomy" id="560555"/>
    <lineage>
        <taxon>Bacteria</taxon>
        <taxon>Bacillati</taxon>
        <taxon>Actinomycetota</taxon>
        <taxon>Actinomycetes</taxon>
        <taxon>Mycobacteriales</taxon>
        <taxon>Mycobacteriaceae</taxon>
        <taxon>Mycobacterium</taxon>
        <taxon>Mycobacterium avium complex (MAC)</taxon>
    </lineage>
</organism>
<evidence type="ECO:0000259" key="3">
    <source>
        <dbReference type="Pfam" id="PF13529"/>
    </source>
</evidence>
<feature type="region of interest" description="Disordered" evidence="1">
    <location>
        <begin position="117"/>
        <end position="143"/>
    </location>
</feature>
<dbReference type="EMBL" id="LZJU01000061">
    <property type="protein sequence ID" value="OBH76934.1"/>
    <property type="molecule type" value="Genomic_DNA"/>
</dbReference>
<dbReference type="Gene3D" id="3.90.70.10">
    <property type="entry name" value="Cysteine proteinases"/>
    <property type="match status" value="1"/>
</dbReference>
<gene>
    <name evidence="4" type="ORF">A5683_19935</name>
</gene>
<dbReference type="OrthoDB" id="461196at2"/>
<comment type="caution">
    <text evidence="4">The sequence shown here is derived from an EMBL/GenBank/DDBJ whole genome shotgun (WGS) entry which is preliminary data.</text>
</comment>
<sequence>MLKLRPSPEARVAVAAACIGLAGAPLVAACGSAPSATTAATTSLTTIVAAQTNPSPARGAGPATPTAPGVYGDPAAAARYWAAQSLEDNCGLVSIADVVGEITGHAPTERQMLDLAESTPSGANPGPIYAPRNDPSHSGPDSGISMSDLVILLDHFGIKSEMTSASDRDENGLPALEHHLAKDRKIIAFVNSSVILNADDQRTKADHFLVVTGIDTGKATVHLNDPGIDHADEQVGFATFMTAWQTSDQSVIVTAAPS</sequence>
<reference evidence="4 5" key="1">
    <citation type="submission" date="2016-06" db="EMBL/GenBank/DDBJ databases">
        <authorList>
            <person name="Kjaerup R.B."/>
            <person name="Dalgaard T.S."/>
            <person name="Juul-Madsen H.R."/>
        </authorList>
    </citation>
    <scope>NUCLEOTIDE SEQUENCE [LARGE SCALE GENOMIC DNA]</scope>
    <source>
        <strain evidence="4 5">E152</strain>
    </source>
</reference>
<feature type="signal peptide" evidence="2">
    <location>
        <begin position="1"/>
        <end position="28"/>
    </location>
</feature>
<evidence type="ECO:0000256" key="1">
    <source>
        <dbReference type="SAM" id="MobiDB-lite"/>
    </source>
</evidence>
<feature type="domain" description="Peptidase C39-like" evidence="3">
    <location>
        <begin position="84"/>
        <end position="226"/>
    </location>
</feature>
<feature type="chain" id="PRO_5039092192" description="Peptidase C39-like domain-containing protein" evidence="2">
    <location>
        <begin position="29"/>
        <end position="258"/>
    </location>
</feature>